<evidence type="ECO:0000313" key="4">
    <source>
        <dbReference type="EMBL" id="AYD90456.1"/>
    </source>
</evidence>
<dbReference type="RefSeq" id="WP_119837134.1">
    <property type="nucleotide sequence ID" value="NZ_CP032514.1"/>
</dbReference>
<reference evidence="4 5" key="1">
    <citation type="submission" date="2018-09" db="EMBL/GenBank/DDBJ databases">
        <authorList>
            <person name="Li J."/>
        </authorList>
    </citation>
    <scope>NUCLEOTIDE SEQUENCE [LARGE SCALE GENOMIC DNA]</scope>
    <source>
        <strain evidence="4 5">2129</strain>
    </source>
</reference>
<evidence type="ECO:0000256" key="1">
    <source>
        <dbReference type="ARBA" id="ARBA00043985"/>
    </source>
</evidence>
<accession>A0ABN5PU09</accession>
<evidence type="ECO:0000313" key="5">
    <source>
        <dbReference type="Proteomes" id="UP000273001"/>
    </source>
</evidence>
<evidence type="ECO:0000256" key="3">
    <source>
        <dbReference type="SAM" id="MobiDB-lite"/>
    </source>
</evidence>
<dbReference type="PANTHER" id="PTHR31088">
    <property type="entry name" value="MEMBRANE-ASSOCIATED PROTEIN VIPP1, CHLOROPLASTIC"/>
    <property type="match status" value="1"/>
</dbReference>
<dbReference type="PANTHER" id="PTHR31088:SF6">
    <property type="entry name" value="PHAGE SHOCK PROTEIN A"/>
    <property type="match status" value="1"/>
</dbReference>
<protein>
    <submittedName>
        <fullName evidence="4">PspA/IM30 family protein</fullName>
    </submittedName>
</protein>
<dbReference type="Proteomes" id="UP000273001">
    <property type="component" value="Chromosome"/>
</dbReference>
<feature type="region of interest" description="Disordered" evidence="3">
    <location>
        <begin position="234"/>
        <end position="257"/>
    </location>
</feature>
<feature type="coiled-coil region" evidence="2">
    <location>
        <begin position="126"/>
        <end position="206"/>
    </location>
</feature>
<keyword evidence="2" id="KW-0175">Coiled coil</keyword>
<keyword evidence="5" id="KW-1185">Reference proteome</keyword>
<dbReference type="InterPro" id="IPR007157">
    <property type="entry name" value="PspA_VIPP1"/>
</dbReference>
<organism evidence="4 5">
    <name type="scientific">Actinomyces lilanjuaniae</name>
    <dbReference type="NCBI Taxonomy" id="2321394"/>
    <lineage>
        <taxon>Bacteria</taxon>
        <taxon>Bacillati</taxon>
        <taxon>Actinomycetota</taxon>
        <taxon>Actinomycetes</taxon>
        <taxon>Actinomycetales</taxon>
        <taxon>Actinomycetaceae</taxon>
        <taxon>Actinomyces</taxon>
    </lineage>
</organism>
<name>A0ABN5PU09_9ACTO</name>
<gene>
    <name evidence="4" type="ORF">D5R93_11435</name>
</gene>
<evidence type="ECO:0000256" key="2">
    <source>
        <dbReference type="SAM" id="Coils"/>
    </source>
</evidence>
<proteinExistence type="inferred from homology"/>
<dbReference type="Pfam" id="PF04012">
    <property type="entry name" value="PspA_IM30"/>
    <property type="match status" value="1"/>
</dbReference>
<comment type="similarity">
    <text evidence="1">Belongs to the PspA/Vipp/IM30 family.</text>
</comment>
<dbReference type="EMBL" id="CP032514">
    <property type="protein sequence ID" value="AYD90456.1"/>
    <property type="molecule type" value="Genomic_DNA"/>
</dbReference>
<sequence length="280" mass="30143">MAEKQSILGRVAQLTRANINALLDRAEDPEKMLNQLVRDYSTSIAEAREAVAQTVGNLRLAEKDHEADLAEARDWGGKALAASRKADQLRAAGDAAGADKWDSLAKVALTKQINAENEAKAAEPLIASQRQVVDQLKNGLQQMELRLSELQSRRDQLLARQKTAEAQVKVHGAIQSINVLDPTSELARYEDQVRRVEAQAAGQAELAGSSLESQFAELEASGTSMEAEARLAALKTGQGTALPSATTSPAQITEGDEARLDAAFQELKAQTRPGEDDSSY</sequence>
<feature type="compositionally biased region" description="Polar residues" evidence="3">
    <location>
        <begin position="237"/>
        <end position="251"/>
    </location>
</feature>